<proteinExistence type="predicted"/>
<feature type="region of interest" description="Disordered" evidence="1">
    <location>
        <begin position="1"/>
        <end position="30"/>
    </location>
</feature>
<evidence type="ECO:0000313" key="2">
    <source>
        <dbReference type="EMBL" id="TGO31011.1"/>
    </source>
</evidence>
<accession>A0A4Z1GA48</accession>
<name>A0A4Z1GA48_9HELO</name>
<feature type="region of interest" description="Disordered" evidence="1">
    <location>
        <begin position="44"/>
        <end position="67"/>
    </location>
</feature>
<organism evidence="2 3">
    <name type="scientific">Botrytis paeoniae</name>
    <dbReference type="NCBI Taxonomy" id="278948"/>
    <lineage>
        <taxon>Eukaryota</taxon>
        <taxon>Fungi</taxon>
        <taxon>Dikarya</taxon>
        <taxon>Ascomycota</taxon>
        <taxon>Pezizomycotina</taxon>
        <taxon>Leotiomycetes</taxon>
        <taxon>Helotiales</taxon>
        <taxon>Sclerotiniaceae</taxon>
        <taxon>Botrytis</taxon>
    </lineage>
</organism>
<dbReference type="AlphaFoldDB" id="A0A4Z1GA48"/>
<sequence>MADRQRCKARNTAPNVPSHTTPRKVIPKSASIQGHKIQEVDLEKPAAEPESRYPKASGNLGWNDTRKNAIPAQNMTIAA</sequence>
<gene>
    <name evidence="2" type="ORF">BPAE_0002g01040</name>
</gene>
<dbReference type="Proteomes" id="UP000297910">
    <property type="component" value="Unassembled WGS sequence"/>
</dbReference>
<comment type="caution">
    <text evidence="2">The sequence shown here is derived from an EMBL/GenBank/DDBJ whole genome shotgun (WGS) entry which is preliminary data.</text>
</comment>
<dbReference type="EMBL" id="PQXI01000002">
    <property type="protein sequence ID" value="TGO31011.1"/>
    <property type="molecule type" value="Genomic_DNA"/>
</dbReference>
<protein>
    <submittedName>
        <fullName evidence="2">Uncharacterized protein</fullName>
    </submittedName>
</protein>
<reference evidence="2 3" key="1">
    <citation type="submission" date="2017-12" db="EMBL/GenBank/DDBJ databases">
        <title>Comparative genomics of Botrytis spp.</title>
        <authorList>
            <person name="Valero-Jimenez C.A."/>
            <person name="Tapia P."/>
            <person name="Veloso J."/>
            <person name="Silva-Moreno E."/>
            <person name="Staats M."/>
            <person name="Valdes J.H."/>
            <person name="Van Kan J.A.L."/>
        </authorList>
    </citation>
    <scope>NUCLEOTIDE SEQUENCE [LARGE SCALE GENOMIC DNA]</scope>
    <source>
        <strain evidence="2 3">Bp0003</strain>
    </source>
</reference>
<feature type="compositionally biased region" description="Basic and acidic residues" evidence="1">
    <location>
        <begin position="44"/>
        <end position="53"/>
    </location>
</feature>
<evidence type="ECO:0000313" key="3">
    <source>
        <dbReference type="Proteomes" id="UP000297910"/>
    </source>
</evidence>
<keyword evidence="3" id="KW-1185">Reference proteome</keyword>
<evidence type="ECO:0000256" key="1">
    <source>
        <dbReference type="SAM" id="MobiDB-lite"/>
    </source>
</evidence>